<evidence type="ECO:0000256" key="4">
    <source>
        <dbReference type="ARBA" id="ARBA00022692"/>
    </source>
</evidence>
<feature type="transmembrane region" description="Helical" evidence="8">
    <location>
        <begin position="49"/>
        <end position="70"/>
    </location>
</feature>
<dbReference type="GO" id="GO:0005886">
    <property type="term" value="C:plasma membrane"/>
    <property type="evidence" value="ECO:0007669"/>
    <property type="project" value="TreeGrafter"/>
</dbReference>
<dbReference type="InterPro" id="IPR027815">
    <property type="entry name" value="CSC1/OSCA1-like_cyt"/>
</dbReference>
<feature type="transmembrane region" description="Helical" evidence="8">
    <location>
        <begin position="134"/>
        <end position="155"/>
    </location>
</feature>
<dbReference type="Proteomes" id="UP000053611">
    <property type="component" value="Unassembled WGS sequence"/>
</dbReference>
<feature type="region of interest" description="Disordered" evidence="7">
    <location>
        <begin position="824"/>
        <end position="906"/>
    </location>
</feature>
<protein>
    <submittedName>
        <fullName evidence="13">DUF221-domain-containing protein</fullName>
    </submittedName>
</protein>
<feature type="region of interest" description="Disordered" evidence="7">
    <location>
        <begin position="789"/>
        <end position="810"/>
    </location>
</feature>
<feature type="domain" description="10TM putative phosphate transporter extracellular tail" evidence="10">
    <location>
        <begin position="1000"/>
        <end position="1064"/>
    </location>
</feature>
<dbReference type="InterPro" id="IPR022257">
    <property type="entry name" value="PHM7_ext"/>
</dbReference>
<keyword evidence="4 8" id="KW-0812">Transmembrane</keyword>
<dbReference type="Pfam" id="PF14703">
    <property type="entry name" value="PHM7_cyt"/>
    <property type="match status" value="1"/>
</dbReference>
<dbReference type="Pfam" id="PF02714">
    <property type="entry name" value="RSN1_7TM"/>
    <property type="match status" value="1"/>
</dbReference>
<dbReference type="PANTHER" id="PTHR13018:SF143">
    <property type="entry name" value="CSC1_OSCA1-LIKE 7TM REGION DOMAIN-CONTAINING PROTEIN"/>
    <property type="match status" value="1"/>
</dbReference>
<feature type="region of interest" description="Disordered" evidence="7">
    <location>
        <begin position="299"/>
        <end position="322"/>
    </location>
</feature>
<sequence length="1067" mass="118903">MPDDFPNAMTFTSGGVVRLPLVLAANDTGTNVTNGTEQSFMQTYDTGTFLASMWTNMGLVLLWFVLWIGLRRVVRAVYEPRTYIPPRDQQAPPLGTHWIKPIWKILMADPKEILEKNGVDPYVFVRFLRLLMKAIVPIWLISWVVLLPVNSVGGSSRSGLDMFAMSNTNGRPKRYWAHLCLAYLFNGWIMTLLWLEMKEWLKTRQEWLVSPKHSRTAQASTVLITGIPEELMDEEALARLYSYLPGGVYRVWLQRDLKDMPKLWQRRIKACQGLEKAQVALIRTAHKIEDKVQKLEAQNKPVPESLRATANGDPGKSRTSQIVPDAQRPKIRLKPSWAPFSLGWLGIGEKVDAVKYYRNEIKECTEQLTVSRRQLERDVLSPGIADDHFKPLSSAFICFNQQIAAHMAKVFLPFGEPYRMAHRYIELSPDNVLWGNMGIKSDYELNLRTTLSFLVTAGLVVAFIFPVVLSTFVLPRAANSSIIGNVWGVGSITVKGDGFGPKLLLGLLTGLVPPILLMLILMIAPTLLRQLAKLHNFTKTEVELDVMDRYFAFLLIERFLIPTIATLLPEGDKTQVQWWPDFSQGASKALQKAFEIQLPQASTFYITLLLLQVTGQFVQLFSPITLIIYYSKVILGSGTPRSFYNARYKMNSPEWGSDWPNMTVYFVILIVYMVIAPVINGFGAILAVVAYHVYKYLYLWVLDQKSTLDTGGEFFPRAVTHVFVGIYIGEVALTIIFFGKGRDTLPLAILMVILIVASVAVQYMLVTSYRPLLHPLPLSLAHLTHGQPSADAKAGKDVGDGGFEGAEMTPPFGDEDAMWANTISKERPGLTHRKSAASMRSWRMSNTNTPRLGAVNSPRVAAANSPRIGATSPSTEKPPNANPAPPTLALPSLALPPPVSAPTDDVEMCDLGLQNTSSPSDATDCTEASRAPVLRTRRRSSSGRRSMAGLWEDQRHARDAHDSRAHWELRRTSTAQSVEAQDAAQYFARPGGPGVIRPPDDSAAPAAFFHPATHQPQPIVWLPRDGLGIADEQVRQNRREDVKSTTRNAVFDAENRVLVVGPAPDDK</sequence>
<name>A0A0J0XTJ4_9TREE</name>
<dbReference type="InterPro" id="IPR045122">
    <property type="entry name" value="Csc1-like"/>
</dbReference>
<feature type="domain" description="CSC1/OSCA1-like cytosolic" evidence="12">
    <location>
        <begin position="220"/>
        <end position="436"/>
    </location>
</feature>
<evidence type="ECO:0000259" key="12">
    <source>
        <dbReference type="Pfam" id="PF14703"/>
    </source>
</evidence>
<keyword evidence="5 8" id="KW-1133">Transmembrane helix</keyword>
<evidence type="ECO:0000313" key="14">
    <source>
        <dbReference type="Proteomes" id="UP000053611"/>
    </source>
</evidence>
<evidence type="ECO:0000256" key="5">
    <source>
        <dbReference type="ARBA" id="ARBA00022989"/>
    </source>
</evidence>
<evidence type="ECO:0000256" key="3">
    <source>
        <dbReference type="ARBA" id="ARBA00022448"/>
    </source>
</evidence>
<feature type="transmembrane region" description="Helical" evidence="8">
    <location>
        <begin position="451"/>
        <end position="474"/>
    </location>
</feature>
<evidence type="ECO:0000259" key="11">
    <source>
        <dbReference type="Pfam" id="PF13967"/>
    </source>
</evidence>
<evidence type="ECO:0000256" key="2">
    <source>
        <dbReference type="ARBA" id="ARBA00007779"/>
    </source>
</evidence>
<dbReference type="STRING" id="879819.A0A0J0XTJ4"/>
<reference evidence="13 14" key="1">
    <citation type="submission" date="2015-03" db="EMBL/GenBank/DDBJ databases">
        <title>Genomics and transcriptomics of the oil-accumulating basidiomycete yeast T. oleaginosus allow insights into substrate utilization and the diverse evolutionary trajectories of mating systems in fungi.</title>
        <authorList>
            <consortium name="DOE Joint Genome Institute"/>
            <person name="Kourist R."/>
            <person name="Kracht O."/>
            <person name="Bracharz F."/>
            <person name="Lipzen A."/>
            <person name="Nolan M."/>
            <person name="Ohm R."/>
            <person name="Grigoriev I."/>
            <person name="Sun S."/>
            <person name="Heitman J."/>
            <person name="Bruck T."/>
            <person name="Nowrousian M."/>
        </authorList>
    </citation>
    <scope>NUCLEOTIDE SEQUENCE [LARGE SCALE GENOMIC DNA]</scope>
    <source>
        <strain evidence="13 14">IBC0246</strain>
    </source>
</reference>
<dbReference type="EMBL" id="KQ087187">
    <property type="protein sequence ID" value="KLT44387.1"/>
    <property type="molecule type" value="Genomic_DNA"/>
</dbReference>
<organism evidence="13 14">
    <name type="scientific">Cutaneotrichosporon oleaginosum</name>
    <dbReference type="NCBI Taxonomy" id="879819"/>
    <lineage>
        <taxon>Eukaryota</taxon>
        <taxon>Fungi</taxon>
        <taxon>Dikarya</taxon>
        <taxon>Basidiomycota</taxon>
        <taxon>Agaricomycotina</taxon>
        <taxon>Tremellomycetes</taxon>
        <taxon>Trichosporonales</taxon>
        <taxon>Trichosporonaceae</taxon>
        <taxon>Cutaneotrichosporon</taxon>
    </lineage>
</organism>
<evidence type="ECO:0000256" key="7">
    <source>
        <dbReference type="SAM" id="MobiDB-lite"/>
    </source>
</evidence>
<feature type="transmembrane region" description="Helical" evidence="8">
    <location>
        <begin position="714"/>
        <end position="738"/>
    </location>
</feature>
<feature type="transmembrane region" description="Helical" evidence="8">
    <location>
        <begin position="175"/>
        <end position="195"/>
    </location>
</feature>
<evidence type="ECO:0000256" key="1">
    <source>
        <dbReference type="ARBA" id="ARBA00004141"/>
    </source>
</evidence>
<dbReference type="GeneID" id="28987077"/>
<evidence type="ECO:0000259" key="10">
    <source>
        <dbReference type="Pfam" id="PF12621"/>
    </source>
</evidence>
<feature type="transmembrane region" description="Helical" evidence="8">
    <location>
        <begin position="503"/>
        <end position="528"/>
    </location>
</feature>
<feature type="domain" description="CSC1/OSCA1-like N-terminal transmembrane" evidence="11">
    <location>
        <begin position="49"/>
        <end position="195"/>
    </location>
</feature>
<evidence type="ECO:0000259" key="9">
    <source>
        <dbReference type="Pfam" id="PF02714"/>
    </source>
</evidence>
<dbReference type="InterPro" id="IPR032880">
    <property type="entry name" value="CSC1/OSCA1-like_N"/>
</dbReference>
<dbReference type="PANTHER" id="PTHR13018">
    <property type="entry name" value="PROBABLE MEMBRANE PROTEIN DUF221-RELATED"/>
    <property type="match status" value="1"/>
</dbReference>
<feature type="compositionally biased region" description="Pro residues" evidence="7">
    <location>
        <begin position="880"/>
        <end position="900"/>
    </location>
</feature>
<evidence type="ECO:0000313" key="13">
    <source>
        <dbReference type="EMBL" id="KLT44387.1"/>
    </source>
</evidence>
<dbReference type="OrthoDB" id="1076608at2759"/>
<proteinExistence type="inferred from homology"/>
<evidence type="ECO:0000256" key="6">
    <source>
        <dbReference type="ARBA" id="ARBA00023136"/>
    </source>
</evidence>
<gene>
    <name evidence="13" type="ORF">CC85DRAFT_326529</name>
</gene>
<accession>A0A0J0XTJ4</accession>
<dbReference type="Pfam" id="PF12621">
    <property type="entry name" value="PHM7_ext"/>
    <property type="match status" value="1"/>
</dbReference>
<comment type="subcellular location">
    <subcellularLocation>
        <location evidence="1">Membrane</location>
        <topology evidence="1">Multi-pass membrane protein</topology>
    </subcellularLocation>
</comment>
<keyword evidence="14" id="KW-1185">Reference proteome</keyword>
<feature type="transmembrane region" description="Helical" evidence="8">
    <location>
        <begin position="745"/>
        <end position="765"/>
    </location>
</feature>
<feature type="domain" description="CSC1/OSCA1-like 7TM region" evidence="9">
    <location>
        <begin position="451"/>
        <end position="736"/>
    </location>
</feature>
<dbReference type="InterPro" id="IPR003864">
    <property type="entry name" value="CSC1/OSCA1-like_7TM"/>
</dbReference>
<keyword evidence="6 8" id="KW-0472">Membrane</keyword>
<dbReference type="Pfam" id="PF13967">
    <property type="entry name" value="RSN1_TM"/>
    <property type="match status" value="1"/>
</dbReference>
<feature type="transmembrane region" description="Helical" evidence="8">
    <location>
        <begin position="664"/>
        <end position="694"/>
    </location>
</feature>
<dbReference type="GO" id="GO:0005227">
    <property type="term" value="F:calcium-activated cation channel activity"/>
    <property type="evidence" value="ECO:0007669"/>
    <property type="project" value="InterPro"/>
</dbReference>
<evidence type="ECO:0000256" key="8">
    <source>
        <dbReference type="SAM" id="Phobius"/>
    </source>
</evidence>
<comment type="similarity">
    <text evidence="2">Belongs to the CSC1 (TC 1.A.17) family.</text>
</comment>
<dbReference type="AlphaFoldDB" id="A0A0J0XTJ4"/>
<keyword evidence="3" id="KW-0813">Transport</keyword>